<evidence type="ECO:0000256" key="1">
    <source>
        <dbReference type="ARBA" id="ARBA00008535"/>
    </source>
</evidence>
<protein>
    <submittedName>
        <fullName evidence="6">GTPase IMAP family member 7-like</fullName>
    </submittedName>
</protein>
<dbReference type="PANTHER" id="PTHR10903:SF170">
    <property type="entry name" value="GTPASE IMAP FAMILY MEMBER 7"/>
    <property type="match status" value="1"/>
</dbReference>
<keyword evidence="7" id="KW-1185">Reference proteome</keyword>
<dbReference type="FunFam" id="3.40.50.300:FF:000366">
    <property type="entry name" value="GTPase, IMAP family member 2"/>
    <property type="match status" value="1"/>
</dbReference>
<feature type="region of interest" description="Disordered" evidence="4">
    <location>
        <begin position="343"/>
        <end position="474"/>
    </location>
</feature>
<keyword evidence="2" id="KW-0547">Nucleotide-binding</keyword>
<feature type="compositionally biased region" description="Basic and acidic residues" evidence="4">
    <location>
        <begin position="427"/>
        <end position="463"/>
    </location>
</feature>
<organism evidence="6 7">
    <name type="scientific">Crotalus adamanteus</name>
    <name type="common">Eastern diamondback rattlesnake</name>
    <dbReference type="NCBI Taxonomy" id="8729"/>
    <lineage>
        <taxon>Eukaryota</taxon>
        <taxon>Metazoa</taxon>
        <taxon>Chordata</taxon>
        <taxon>Craniata</taxon>
        <taxon>Vertebrata</taxon>
        <taxon>Euteleostomi</taxon>
        <taxon>Lepidosauria</taxon>
        <taxon>Squamata</taxon>
        <taxon>Bifurcata</taxon>
        <taxon>Unidentata</taxon>
        <taxon>Episquamata</taxon>
        <taxon>Toxicofera</taxon>
        <taxon>Serpentes</taxon>
        <taxon>Colubroidea</taxon>
        <taxon>Viperidae</taxon>
        <taxon>Crotalinae</taxon>
        <taxon>Crotalus</taxon>
    </lineage>
</organism>
<dbReference type="SUPFAM" id="SSF52540">
    <property type="entry name" value="P-loop containing nucleoside triphosphate hydrolases"/>
    <property type="match status" value="1"/>
</dbReference>
<dbReference type="EMBL" id="JAOTOJ010000008">
    <property type="protein sequence ID" value="KAK9395942.1"/>
    <property type="molecule type" value="Genomic_DNA"/>
</dbReference>
<proteinExistence type="inferred from homology"/>
<sequence>MQEDSLGSFLARIWRIWQRGCHSLGSSCKGRGRSNTQELSLAMAEDIVETPALGRPFQLGMLYDCRTDVLIPGSEQRIVLVGKSGNGKSATGNTILRSNVFKSKSVTKVCQKEDTQLNGRKVVVVDTPGFFGSSSPVNDVVAEVSKCVKFCSPGPHVILHVMRPSHFSWDEKEVPQLIKEIFGLKAKNYIILLFTHKEDLESESIENFISTQDKNLKEYAADCGNRFLVFNNRAKGAEQEAQVAKLMTMIDHLVETNRDAPCYTEEMMSFNERRCLWPPPSSVQRALAHPTHDGQLFPAGNLSNDSGPSEPFWKERRKEDEREKDDREGRRWIKKEGWMDVGRKTRGRKGRSMDGWEEATKESWRKEGRQEWNERRKEDEGGREGKRWMGEGRKEDKRERRKTREAKKEGRRRQRRKERWVGGWNQRKLDGGREEDKNGRRGGRKTEGEKERRQKKEAEKEVPPFHCPGLEDQW</sequence>
<feature type="domain" description="AIG1-type G" evidence="5">
    <location>
        <begin position="73"/>
        <end position="272"/>
    </location>
</feature>
<dbReference type="PANTHER" id="PTHR10903">
    <property type="entry name" value="GTPASE, IMAP FAMILY MEMBER-RELATED"/>
    <property type="match status" value="1"/>
</dbReference>
<accession>A0AAW1B1M1</accession>
<dbReference type="AlphaFoldDB" id="A0AAW1B1M1"/>
<evidence type="ECO:0000256" key="2">
    <source>
        <dbReference type="ARBA" id="ARBA00022741"/>
    </source>
</evidence>
<keyword evidence="3" id="KW-0342">GTP-binding</keyword>
<feature type="region of interest" description="Disordered" evidence="4">
    <location>
        <begin position="292"/>
        <end position="328"/>
    </location>
</feature>
<feature type="compositionally biased region" description="Basic and acidic residues" evidence="4">
    <location>
        <begin position="351"/>
        <end position="398"/>
    </location>
</feature>
<dbReference type="GO" id="GO:0005525">
    <property type="term" value="F:GTP binding"/>
    <property type="evidence" value="ECO:0007669"/>
    <property type="project" value="UniProtKB-KW"/>
</dbReference>
<comment type="similarity">
    <text evidence="1">Belongs to the TRAFAC class TrmE-Era-EngA-EngB-Septin-like GTPase superfamily. AIG1/Toc34/Toc159-like paraseptin GTPase family. IAN subfamily.</text>
</comment>
<feature type="compositionally biased region" description="Basic and acidic residues" evidence="4">
    <location>
        <begin position="312"/>
        <end position="328"/>
    </location>
</feature>
<dbReference type="InterPro" id="IPR045058">
    <property type="entry name" value="GIMA/IAN/Toc"/>
</dbReference>
<evidence type="ECO:0000313" key="7">
    <source>
        <dbReference type="Proteomes" id="UP001474421"/>
    </source>
</evidence>
<comment type="caution">
    <text evidence="6">The sequence shown here is derived from an EMBL/GenBank/DDBJ whole genome shotgun (WGS) entry which is preliminary data.</text>
</comment>
<evidence type="ECO:0000256" key="4">
    <source>
        <dbReference type="SAM" id="MobiDB-lite"/>
    </source>
</evidence>
<dbReference type="InterPro" id="IPR006703">
    <property type="entry name" value="G_AIG1"/>
</dbReference>
<evidence type="ECO:0000259" key="5">
    <source>
        <dbReference type="PROSITE" id="PS51720"/>
    </source>
</evidence>
<feature type="compositionally biased region" description="Basic residues" evidence="4">
    <location>
        <begin position="399"/>
        <end position="418"/>
    </location>
</feature>
<evidence type="ECO:0000313" key="6">
    <source>
        <dbReference type="EMBL" id="KAK9395942.1"/>
    </source>
</evidence>
<dbReference type="InterPro" id="IPR027417">
    <property type="entry name" value="P-loop_NTPase"/>
</dbReference>
<dbReference type="CDD" id="cd01852">
    <property type="entry name" value="AIG1"/>
    <property type="match status" value="1"/>
</dbReference>
<dbReference type="Pfam" id="PF04548">
    <property type="entry name" value="AIG1"/>
    <property type="match status" value="1"/>
</dbReference>
<dbReference type="Proteomes" id="UP001474421">
    <property type="component" value="Unassembled WGS sequence"/>
</dbReference>
<name>A0AAW1B1M1_CROAD</name>
<reference evidence="6 7" key="1">
    <citation type="journal article" date="2024" name="Proc. Natl. Acad. Sci. U.S.A.">
        <title>The genetic regulatory architecture and epigenomic basis for age-related changes in rattlesnake venom.</title>
        <authorList>
            <person name="Hogan M.P."/>
            <person name="Holding M.L."/>
            <person name="Nystrom G.S."/>
            <person name="Colston T.J."/>
            <person name="Bartlett D.A."/>
            <person name="Mason A.J."/>
            <person name="Ellsworth S.A."/>
            <person name="Rautsaw R.M."/>
            <person name="Lawrence K.C."/>
            <person name="Strickland J.L."/>
            <person name="He B."/>
            <person name="Fraser P."/>
            <person name="Margres M.J."/>
            <person name="Gilbert D.M."/>
            <person name="Gibbs H.L."/>
            <person name="Parkinson C.L."/>
            <person name="Rokyta D.R."/>
        </authorList>
    </citation>
    <scope>NUCLEOTIDE SEQUENCE [LARGE SCALE GENOMIC DNA]</scope>
    <source>
        <strain evidence="6">DRR0105</strain>
    </source>
</reference>
<dbReference type="PROSITE" id="PS51720">
    <property type="entry name" value="G_AIG1"/>
    <property type="match status" value="1"/>
</dbReference>
<gene>
    <name evidence="6" type="ORF">NXF25_019303</name>
</gene>
<dbReference type="Gene3D" id="3.40.50.300">
    <property type="entry name" value="P-loop containing nucleotide triphosphate hydrolases"/>
    <property type="match status" value="1"/>
</dbReference>
<evidence type="ECO:0000256" key="3">
    <source>
        <dbReference type="ARBA" id="ARBA00023134"/>
    </source>
</evidence>